<proteinExistence type="predicted"/>
<gene>
    <name evidence="3" type="primary">LOC117649071</name>
</gene>
<organism evidence="3">
    <name type="scientific">Thrips palmi</name>
    <name type="common">Melon thrips</name>
    <dbReference type="NCBI Taxonomy" id="161013"/>
    <lineage>
        <taxon>Eukaryota</taxon>
        <taxon>Metazoa</taxon>
        <taxon>Ecdysozoa</taxon>
        <taxon>Arthropoda</taxon>
        <taxon>Hexapoda</taxon>
        <taxon>Insecta</taxon>
        <taxon>Pterygota</taxon>
        <taxon>Neoptera</taxon>
        <taxon>Paraneoptera</taxon>
        <taxon>Thysanoptera</taxon>
        <taxon>Terebrantia</taxon>
        <taxon>Thripoidea</taxon>
        <taxon>Thripidae</taxon>
        <taxon>Thrips</taxon>
    </lineage>
</organism>
<dbReference type="OrthoDB" id="43654at2759"/>
<dbReference type="CDD" id="cd05380">
    <property type="entry name" value="CAP_euk"/>
    <property type="match status" value="1"/>
</dbReference>
<dbReference type="SMART" id="SM00198">
    <property type="entry name" value="SCP"/>
    <property type="match status" value="1"/>
</dbReference>
<dbReference type="RefSeq" id="XP_034247370.1">
    <property type="nucleotide sequence ID" value="XM_034391479.1"/>
</dbReference>
<dbReference type="KEGG" id="tpal:117649071"/>
<accession>A0A6P8Z9Q4</accession>
<sequence length="165" mass="19002">MKEMTWDNELARDAQRWAESCPDDHGHFHQDRRFHVGQNIGQTFSESQYFSSSSDFAETIPRWFEEVNQFIFGRSRINRATGHYTQLVWADSHLVGCGYAYFHDQMKGYTKVHVCNYGPAGNVRGRSPYRAGSPTCLDGTVASSEYRGLCSTTDHVARLQCRRRH</sequence>
<name>A0A6P8Z9Q4_THRPL</name>
<dbReference type="InterPro" id="IPR002413">
    <property type="entry name" value="V5_allergen-like"/>
</dbReference>
<dbReference type="PANTHER" id="PTHR10334">
    <property type="entry name" value="CYSTEINE-RICH SECRETORY PROTEIN-RELATED"/>
    <property type="match status" value="1"/>
</dbReference>
<dbReference type="PROSITE" id="PS01009">
    <property type="entry name" value="CRISP_1"/>
    <property type="match status" value="1"/>
</dbReference>
<dbReference type="PRINTS" id="PR00837">
    <property type="entry name" value="V5TPXLIKE"/>
</dbReference>
<dbReference type="InterPro" id="IPR035940">
    <property type="entry name" value="CAP_sf"/>
</dbReference>
<reference evidence="3" key="1">
    <citation type="submission" date="2025-08" db="UniProtKB">
        <authorList>
            <consortium name="RefSeq"/>
        </authorList>
    </citation>
    <scope>IDENTIFICATION</scope>
    <source>
        <tissue evidence="3">Total insect</tissue>
    </source>
</reference>
<dbReference type="Proteomes" id="UP000515158">
    <property type="component" value="Unplaced"/>
</dbReference>
<feature type="domain" description="SCP" evidence="1">
    <location>
        <begin position="1"/>
        <end position="125"/>
    </location>
</feature>
<dbReference type="SUPFAM" id="SSF55797">
    <property type="entry name" value="PR-1-like"/>
    <property type="match status" value="1"/>
</dbReference>
<dbReference type="InterPro" id="IPR018244">
    <property type="entry name" value="Allrgn_V5/Tpx1_CS"/>
</dbReference>
<evidence type="ECO:0000313" key="3">
    <source>
        <dbReference type="RefSeq" id="XP_034247370.1"/>
    </source>
</evidence>
<dbReference type="InterPro" id="IPR001283">
    <property type="entry name" value="CRISP-related"/>
</dbReference>
<dbReference type="Pfam" id="PF00188">
    <property type="entry name" value="CAP"/>
    <property type="match status" value="1"/>
</dbReference>
<dbReference type="Gene3D" id="3.40.33.10">
    <property type="entry name" value="CAP"/>
    <property type="match status" value="1"/>
</dbReference>
<dbReference type="InParanoid" id="A0A6P8Z9Q4"/>
<evidence type="ECO:0000259" key="1">
    <source>
        <dbReference type="SMART" id="SM00198"/>
    </source>
</evidence>
<dbReference type="GO" id="GO:0005576">
    <property type="term" value="C:extracellular region"/>
    <property type="evidence" value="ECO:0007669"/>
    <property type="project" value="UniProtKB-SubCell"/>
</dbReference>
<dbReference type="AlphaFoldDB" id="A0A6P8Z9Q4"/>
<dbReference type="GeneID" id="117649071"/>
<dbReference type="PRINTS" id="PR00838">
    <property type="entry name" value="V5ALLERGEN"/>
</dbReference>
<evidence type="ECO:0000313" key="2">
    <source>
        <dbReference type="Proteomes" id="UP000515158"/>
    </source>
</evidence>
<protein>
    <submittedName>
        <fullName evidence="3">Venom allergen 3-like</fullName>
    </submittedName>
</protein>
<dbReference type="InterPro" id="IPR014044">
    <property type="entry name" value="CAP_dom"/>
</dbReference>
<keyword evidence="2" id="KW-1185">Reference proteome</keyword>